<accession>A0ABY2TYD9</accession>
<evidence type="ECO:0000313" key="1">
    <source>
        <dbReference type="EMBL" id="TLG88622.1"/>
    </source>
</evidence>
<dbReference type="EMBL" id="VBVZ01000522">
    <property type="protein sequence ID" value="TLG88622.1"/>
    <property type="molecule type" value="Genomic_DNA"/>
</dbReference>
<organism evidence="1 2">
    <name type="scientific">Pseudomonas edaphica</name>
    <dbReference type="NCBI Taxonomy" id="2006980"/>
    <lineage>
        <taxon>Bacteria</taxon>
        <taxon>Pseudomonadati</taxon>
        <taxon>Pseudomonadota</taxon>
        <taxon>Gammaproteobacteria</taxon>
        <taxon>Pseudomonadales</taxon>
        <taxon>Pseudomonadaceae</taxon>
        <taxon>Pseudomonas</taxon>
    </lineage>
</organism>
<protein>
    <recommendedName>
        <fullName evidence="3">Bacteriocin</fullName>
    </recommendedName>
</protein>
<dbReference type="RefSeq" id="WP_138453566.1">
    <property type="nucleotide sequence ID" value="NZ_VBVZ01000522.1"/>
</dbReference>
<gene>
    <name evidence="1" type="ORF">FEM54_25620</name>
</gene>
<dbReference type="Proteomes" id="UP000304941">
    <property type="component" value="Unassembled WGS sequence"/>
</dbReference>
<reference evidence="1 2" key="1">
    <citation type="submission" date="2019-05" db="EMBL/GenBank/DDBJ databases">
        <title>Pseudomonas edaphica sp. nov., isolated from rhizospheric soil of Cistus ladanifer L. in Spain.</title>
        <authorList>
            <person name="Peix A."/>
        </authorList>
    </citation>
    <scope>NUCLEOTIDE SEQUENCE [LARGE SCALE GENOMIC DNA]</scope>
    <source>
        <strain evidence="1 2">RD25</strain>
    </source>
</reference>
<evidence type="ECO:0000313" key="2">
    <source>
        <dbReference type="Proteomes" id="UP000304941"/>
    </source>
</evidence>
<evidence type="ECO:0008006" key="3">
    <source>
        <dbReference type="Google" id="ProtNLM"/>
    </source>
</evidence>
<name>A0ABY2TYD9_9PSED</name>
<keyword evidence="2" id="KW-1185">Reference proteome</keyword>
<proteinExistence type="predicted"/>
<sequence>MQNLNCKEIDAVSGAGIIDALKGLGDGLYEGTRDGAQLGSGSLGLGGAVASITVGVSRALKGFWVGLWSSWF</sequence>
<comment type="caution">
    <text evidence="1">The sequence shown here is derived from an EMBL/GenBank/DDBJ whole genome shotgun (WGS) entry which is preliminary data.</text>
</comment>